<keyword evidence="9" id="KW-1185">Reference proteome</keyword>
<comment type="similarity">
    <text evidence="1">Belongs to the N(4)/N(6)-methyltransferase family.</text>
</comment>
<comment type="catalytic activity">
    <reaction evidence="6">
        <text>a 2'-deoxyadenosine in DNA + S-adenosyl-L-methionine = an N(6)-methyl-2'-deoxyadenosine in DNA + S-adenosyl-L-homocysteine + H(+)</text>
        <dbReference type="Rhea" id="RHEA:15197"/>
        <dbReference type="Rhea" id="RHEA-COMP:12418"/>
        <dbReference type="Rhea" id="RHEA-COMP:12419"/>
        <dbReference type="ChEBI" id="CHEBI:15378"/>
        <dbReference type="ChEBI" id="CHEBI:57856"/>
        <dbReference type="ChEBI" id="CHEBI:59789"/>
        <dbReference type="ChEBI" id="CHEBI:90615"/>
        <dbReference type="ChEBI" id="CHEBI:90616"/>
        <dbReference type="EC" id="2.1.1.72"/>
    </reaction>
</comment>
<feature type="domain" description="HTH cro/C1-type" evidence="7">
    <location>
        <begin position="35"/>
        <end position="89"/>
    </location>
</feature>
<dbReference type="InterPro" id="IPR001387">
    <property type="entry name" value="Cro/C1-type_HTH"/>
</dbReference>
<dbReference type="InterPro" id="IPR002295">
    <property type="entry name" value="N4/N6-MTase_EcoPI_Mod-like"/>
</dbReference>
<dbReference type="PANTHER" id="PTHR13370">
    <property type="entry name" value="RNA METHYLASE-RELATED"/>
    <property type="match status" value="1"/>
</dbReference>
<organism evidence="8 9">
    <name type="scientific">Caballeronia temeraria</name>
    <dbReference type="NCBI Taxonomy" id="1777137"/>
    <lineage>
        <taxon>Bacteria</taxon>
        <taxon>Pseudomonadati</taxon>
        <taxon>Pseudomonadota</taxon>
        <taxon>Betaproteobacteria</taxon>
        <taxon>Burkholderiales</taxon>
        <taxon>Burkholderiaceae</taxon>
        <taxon>Caballeronia</taxon>
    </lineage>
</organism>
<dbReference type="PROSITE" id="PS50943">
    <property type="entry name" value="HTH_CROC1"/>
    <property type="match status" value="1"/>
</dbReference>
<proteinExistence type="inferred from homology"/>
<dbReference type="CDD" id="cd02440">
    <property type="entry name" value="AdoMet_MTases"/>
    <property type="match status" value="1"/>
</dbReference>
<evidence type="ECO:0000313" key="8">
    <source>
        <dbReference type="EMBL" id="SAK75040.1"/>
    </source>
</evidence>
<dbReference type="InterPro" id="IPR010982">
    <property type="entry name" value="Lambda_DNA-bd_dom_sf"/>
</dbReference>
<dbReference type="InterPro" id="IPR002941">
    <property type="entry name" value="DNA_methylase_N4/N6"/>
</dbReference>
<dbReference type="Pfam" id="PF01381">
    <property type="entry name" value="HTH_3"/>
    <property type="match status" value="1"/>
</dbReference>
<evidence type="ECO:0000256" key="3">
    <source>
        <dbReference type="ARBA" id="ARBA00022603"/>
    </source>
</evidence>
<dbReference type="GO" id="GO:0005737">
    <property type="term" value="C:cytoplasm"/>
    <property type="evidence" value="ECO:0007669"/>
    <property type="project" value="TreeGrafter"/>
</dbReference>
<dbReference type="OrthoDB" id="9816288at2"/>
<dbReference type="EMBL" id="FCOI02000018">
    <property type="protein sequence ID" value="SAK75040.1"/>
    <property type="molecule type" value="Genomic_DNA"/>
</dbReference>
<dbReference type="SMART" id="SM00530">
    <property type="entry name" value="HTH_XRE"/>
    <property type="match status" value="1"/>
</dbReference>
<dbReference type="GO" id="GO:0009007">
    <property type="term" value="F:site-specific DNA-methyltransferase (adenine-specific) activity"/>
    <property type="evidence" value="ECO:0007669"/>
    <property type="project" value="UniProtKB-EC"/>
</dbReference>
<evidence type="ECO:0000259" key="7">
    <source>
        <dbReference type="PROSITE" id="PS50943"/>
    </source>
</evidence>
<dbReference type="InterPro" id="IPR002052">
    <property type="entry name" value="DNA_methylase_N6_adenine_CS"/>
</dbReference>
<reference evidence="9" key="1">
    <citation type="submission" date="2016-01" db="EMBL/GenBank/DDBJ databases">
        <authorList>
            <person name="Peeters Charlotte."/>
        </authorList>
    </citation>
    <scope>NUCLEOTIDE SEQUENCE [LARGE SCALE GENOMIC DNA]</scope>
</reference>
<sequence>MPKSRPSQLSIFENHPADNDSTAFVSSSNACGRLLRERRQEKGLSLTSLAETIGIAKSHLSMLESGQRQPTDEQFDSLSVVLEVPADLLRVTAGRLPPDVANAVPGKADAIVSVIRREDSGAKVTFPRHLSEAFKKSIQMQAGDAPPAAIGPYLEHVRAGKNSQAYRAHSYHTKVPPEAIDKLIRHHTKEGHVVADPFCGSGMTGVASILAGRNAVLSDLSPAAVHIAQNYVTPCDPEAFLKAAARVIDRVRPTLSWLYETGTTDARTRVEYTVWSDIFECRHCGGAITYWEGARDSESGAVLDAVTCPACRRSSQKRELRWIGERPVETNAKGPTSRGAHPPTSAELELIERASAGEVLYWIPQIPFTADREMWRAGHAAQGVTSVADFYTKRNLHALGAIRHTIQEEKDDRLRSALLFAFTGMVNRASKRYQWNVKRPTNVMTGTLYISSLRYEWNVGSLFERKVRDVARYFKHLGTPTGRAEVVRSSATELCHLPDSSIDYVFMDPPFGSNIFYADSSLLWDAWLGTLTDEREEIVVNKHRSTSEGGKTISDYQRLMTTAFQEVARILKPSAYATLQFNNSSDEVWCAIQDALSDAGLEVRHAIGLDKIHPSIKGVKGRQAKENVASLDALIELRRRPAITRKVVRNLNSDQMIVSALVEFSHAQKESFTTDQAFSFLVRSSLKDGNSLNGLSLQSVKELCARLFDASGSMWRQPSRAVIANKVISRNFDVIDSPFGCAVERHLAGHSYLAKLVDLERPAPDASGDPPNVVSGQRNTALYNAHSYHTKVPPEAIIPFIKHFTRPGDVVLDPFCGTGMTGVAAQLSGRRAVLNDLSVAAAHLAYNHTRPCDPRALQDAFDKIAADLDAEFREIYACTDGGGRGYIQYTLWSRDAICPHCQEQFSIWESIDRQTGRMPSTLTCPRCGEGTAKQALKYAGNRPVLLNYQRANGQRVERAPTPEDVSIIEQQAKHAPTSWYPSVEVDPTREMYIRSALHLQGVKRVADFYMPRNLRALSSLWNRIQQVSDERVRSALLFAFTNTAWHGTRMRRFNARGGQRPLTGTLYIPQLSSEANVLSIMRNKIRQLRSYYESLGTPSELLPAIRLGSATKLSDIPNDSVDYVFTDPPFGSNLFYADCNLIWESWLGGLTRQQEEAVVNRSRDQSKGGKTVGDYESLMTQSMREIFRVLKPGAWATLVFHSTDPAVWRAIQSAAEAAGFQIEDAGALDRKQQSHKGYKGRSEKEDVAHFDVIMSMRKRITGAMRNQRSKEDANVEQLVLEAFHALSPKLRTVQRVHSEVIQRLARHGLGLDVVSFDDVKKHMPRSTSGSPKTRDALNS</sequence>
<dbReference type="CDD" id="cd00093">
    <property type="entry name" value="HTH_XRE"/>
    <property type="match status" value="1"/>
</dbReference>
<dbReference type="EC" id="2.1.1.72" evidence="2"/>
<keyword evidence="3 8" id="KW-0489">Methyltransferase</keyword>
<dbReference type="GO" id="GO:0008170">
    <property type="term" value="F:N-methyltransferase activity"/>
    <property type="evidence" value="ECO:0007669"/>
    <property type="project" value="InterPro"/>
</dbReference>
<gene>
    <name evidence="8" type="ORF">AWB76_04845</name>
</gene>
<evidence type="ECO:0000256" key="2">
    <source>
        <dbReference type="ARBA" id="ARBA00011900"/>
    </source>
</evidence>
<dbReference type="Pfam" id="PF01555">
    <property type="entry name" value="N6_N4_Mtase"/>
    <property type="match status" value="2"/>
</dbReference>
<name>A0A158BYH7_9BURK</name>
<evidence type="ECO:0000313" key="9">
    <source>
        <dbReference type="Proteomes" id="UP000054624"/>
    </source>
</evidence>
<keyword evidence="4" id="KW-0808">Transferase</keyword>
<dbReference type="GO" id="GO:0032259">
    <property type="term" value="P:methylation"/>
    <property type="evidence" value="ECO:0007669"/>
    <property type="project" value="UniProtKB-KW"/>
</dbReference>
<keyword evidence="5" id="KW-0949">S-adenosyl-L-methionine</keyword>
<protein>
    <recommendedName>
        <fullName evidence="2">site-specific DNA-methyltransferase (adenine-specific)</fullName>
        <ecNumber evidence="2">2.1.1.72</ecNumber>
    </recommendedName>
</protein>
<dbReference type="PROSITE" id="PS00092">
    <property type="entry name" value="N6_MTASE"/>
    <property type="match status" value="2"/>
</dbReference>
<evidence type="ECO:0000256" key="5">
    <source>
        <dbReference type="ARBA" id="ARBA00022691"/>
    </source>
</evidence>
<dbReference type="Gene3D" id="3.40.50.150">
    <property type="entry name" value="Vaccinia Virus protein VP39"/>
    <property type="match status" value="4"/>
</dbReference>
<evidence type="ECO:0000256" key="6">
    <source>
        <dbReference type="ARBA" id="ARBA00047942"/>
    </source>
</evidence>
<dbReference type="PANTHER" id="PTHR13370:SF3">
    <property type="entry name" value="TRNA (GUANINE(10)-N2)-METHYLTRANSFERASE HOMOLOG"/>
    <property type="match status" value="1"/>
</dbReference>
<dbReference type="SUPFAM" id="SSF47413">
    <property type="entry name" value="lambda repressor-like DNA-binding domains"/>
    <property type="match status" value="1"/>
</dbReference>
<accession>A0A158BYH7</accession>
<dbReference type="InterPro" id="IPR029063">
    <property type="entry name" value="SAM-dependent_MTases_sf"/>
</dbReference>
<dbReference type="Gene3D" id="1.10.260.40">
    <property type="entry name" value="lambda repressor-like DNA-binding domains"/>
    <property type="match status" value="1"/>
</dbReference>
<dbReference type="GO" id="GO:0003677">
    <property type="term" value="F:DNA binding"/>
    <property type="evidence" value="ECO:0007669"/>
    <property type="project" value="InterPro"/>
</dbReference>
<dbReference type="PRINTS" id="PR00506">
    <property type="entry name" value="D21N6MTFRASE"/>
</dbReference>
<dbReference type="SUPFAM" id="SSF53335">
    <property type="entry name" value="S-adenosyl-L-methionine-dependent methyltransferases"/>
    <property type="match status" value="3"/>
</dbReference>
<dbReference type="RefSeq" id="WP_082864511.1">
    <property type="nucleotide sequence ID" value="NZ_FCOI02000018.1"/>
</dbReference>
<dbReference type="Proteomes" id="UP000054624">
    <property type="component" value="Unassembled WGS sequence"/>
</dbReference>
<evidence type="ECO:0000256" key="1">
    <source>
        <dbReference type="ARBA" id="ARBA00006594"/>
    </source>
</evidence>
<evidence type="ECO:0000256" key="4">
    <source>
        <dbReference type="ARBA" id="ARBA00022679"/>
    </source>
</evidence>